<keyword evidence="3" id="KW-1185">Reference proteome</keyword>
<gene>
    <name evidence="2" type="ORF">A6A03_06370</name>
</gene>
<dbReference type="Gene3D" id="3.30.450.30">
    <property type="entry name" value="Dynein light chain 2a, cytoplasmic"/>
    <property type="match status" value="1"/>
</dbReference>
<dbReference type="Pfam" id="PF03259">
    <property type="entry name" value="Robl_LC7"/>
    <property type="match status" value="1"/>
</dbReference>
<proteinExistence type="predicted"/>
<name>A0A178MLT9_9CHLR</name>
<feature type="domain" description="Roadblock/LAMTOR2" evidence="1">
    <location>
        <begin position="5"/>
        <end position="94"/>
    </location>
</feature>
<protein>
    <submittedName>
        <fullName evidence="2">Dynein regulation protein LC7</fullName>
    </submittedName>
</protein>
<organism evidence="2 3">
    <name type="scientific">Chloroflexus islandicus</name>
    <dbReference type="NCBI Taxonomy" id="1707952"/>
    <lineage>
        <taxon>Bacteria</taxon>
        <taxon>Bacillati</taxon>
        <taxon>Chloroflexota</taxon>
        <taxon>Chloroflexia</taxon>
        <taxon>Chloroflexales</taxon>
        <taxon>Chloroflexineae</taxon>
        <taxon>Chloroflexaceae</taxon>
        <taxon>Chloroflexus</taxon>
    </lineage>
</organism>
<dbReference type="Proteomes" id="UP000078287">
    <property type="component" value="Unassembled WGS sequence"/>
</dbReference>
<dbReference type="OrthoDB" id="162769at2"/>
<evidence type="ECO:0000259" key="1">
    <source>
        <dbReference type="SMART" id="SM00960"/>
    </source>
</evidence>
<dbReference type="AlphaFoldDB" id="A0A178MLT9"/>
<sequence>MSSGLKELLTRFRAVESVEAAAVVATDGLLIESVARPGVDIDAVGAVASNGLAMADALGREVAKGSTVQAVLEYDDGLVLIEPISDDAMLLLLTNSRDDLGLLRFLAAKHRDEMIDALSAI</sequence>
<comment type="caution">
    <text evidence="2">The sequence shown here is derived from an EMBL/GenBank/DDBJ whole genome shotgun (WGS) entry which is preliminary data.</text>
</comment>
<dbReference type="SMART" id="SM00960">
    <property type="entry name" value="Robl_LC7"/>
    <property type="match status" value="1"/>
</dbReference>
<evidence type="ECO:0000313" key="3">
    <source>
        <dbReference type="Proteomes" id="UP000078287"/>
    </source>
</evidence>
<dbReference type="InterPro" id="IPR037587">
    <property type="entry name" value="LAMTOR2-like"/>
</dbReference>
<accession>A0A178MLT9</accession>
<dbReference type="RefSeq" id="WP_066782371.1">
    <property type="nucleotide sequence ID" value="NZ_LWQS01000011.1"/>
</dbReference>
<dbReference type="FunFam" id="3.30.450.30:FF:000066">
    <property type="entry name" value="Roadblock/LC7 family protein"/>
    <property type="match status" value="1"/>
</dbReference>
<dbReference type="PANTHER" id="PTHR13323">
    <property type="entry name" value="LATE ENDOSOMAL/LYSOSOMAL MP1 INTERACTING PROTEIN"/>
    <property type="match status" value="1"/>
</dbReference>
<dbReference type="GO" id="GO:0005085">
    <property type="term" value="F:guanyl-nucleotide exchange factor activity"/>
    <property type="evidence" value="ECO:0007669"/>
    <property type="project" value="InterPro"/>
</dbReference>
<dbReference type="STRING" id="1707952.A6A03_06370"/>
<evidence type="ECO:0000313" key="2">
    <source>
        <dbReference type="EMBL" id="OAN49682.1"/>
    </source>
</evidence>
<dbReference type="GO" id="GO:0060090">
    <property type="term" value="F:molecular adaptor activity"/>
    <property type="evidence" value="ECO:0007669"/>
    <property type="project" value="InterPro"/>
</dbReference>
<reference evidence="2 3" key="1">
    <citation type="submission" date="2016-04" db="EMBL/GenBank/DDBJ databases">
        <title>Chloroflexus islandicus sp. nov., a thermophilic filamentous anoxygenic phototrophic bacterium from geyser Strokkur (Iceland).</title>
        <authorList>
            <person name="Gaisin V.A."/>
            <person name="Kalashnikov A.M."/>
            <person name="Sukhacheva M.V."/>
            <person name="Grouzdev D.S."/>
            <person name="Ivanov T.M."/>
            <person name="Kuznetsov B."/>
            <person name="Gorlenko V.M."/>
        </authorList>
    </citation>
    <scope>NUCLEOTIDE SEQUENCE [LARGE SCALE GENOMIC DNA]</scope>
    <source>
        <strain evidence="3">isl-2</strain>
    </source>
</reference>
<dbReference type="EMBL" id="LWQS01000011">
    <property type="protein sequence ID" value="OAN49682.1"/>
    <property type="molecule type" value="Genomic_DNA"/>
</dbReference>
<dbReference type="InterPro" id="IPR004942">
    <property type="entry name" value="Roadblock/LAMTOR2_dom"/>
</dbReference>
<dbReference type="SUPFAM" id="SSF103196">
    <property type="entry name" value="Roadblock/LC7 domain"/>
    <property type="match status" value="1"/>
</dbReference>
<dbReference type="GO" id="GO:0032008">
    <property type="term" value="P:positive regulation of TOR signaling"/>
    <property type="evidence" value="ECO:0007669"/>
    <property type="project" value="InterPro"/>
</dbReference>